<evidence type="ECO:0000313" key="6">
    <source>
        <dbReference type="Proteomes" id="UP001202052"/>
    </source>
</evidence>
<dbReference type="Gene3D" id="3.40.250.10">
    <property type="entry name" value="Rhodanese-like domain"/>
    <property type="match status" value="2"/>
</dbReference>
<keyword evidence="1" id="KW-0677">Repeat</keyword>
<keyword evidence="6" id="KW-1185">Reference proteome</keyword>
<reference evidence="5 6" key="1">
    <citation type="submission" date="2022-05" db="EMBL/GenBank/DDBJ databases">
        <title>Genome Resource of Streptomyces lavenduligriseus GA1-1, a Strain with Broad-Spectrum Antifungal Activity against Phytopathogenic Fungi.</title>
        <authorList>
            <person name="Qi D."/>
        </authorList>
    </citation>
    <scope>NUCLEOTIDE SEQUENCE [LARGE SCALE GENOMIC DNA]</scope>
    <source>
        <strain evidence="5 6">GA1-1</strain>
    </source>
</reference>
<dbReference type="PROSITE" id="PS00683">
    <property type="entry name" value="RHODANESE_2"/>
    <property type="match status" value="1"/>
</dbReference>
<evidence type="ECO:0000313" key="5">
    <source>
        <dbReference type="EMBL" id="MCL3992496.1"/>
    </source>
</evidence>
<keyword evidence="3" id="KW-0808">Transferase</keyword>
<dbReference type="Pfam" id="PF00581">
    <property type="entry name" value="Rhodanese"/>
    <property type="match status" value="2"/>
</dbReference>
<dbReference type="InterPro" id="IPR001763">
    <property type="entry name" value="Rhodanese-like_dom"/>
</dbReference>
<comment type="caution">
    <text evidence="5">The sequence shown here is derived from an EMBL/GenBank/DDBJ whole genome shotgun (WGS) entry which is preliminary data.</text>
</comment>
<evidence type="ECO:0000256" key="3">
    <source>
        <dbReference type="RuleBase" id="RU000507"/>
    </source>
</evidence>
<protein>
    <recommendedName>
        <fullName evidence="3">Sulfurtransferase</fullName>
    </recommendedName>
</protein>
<proteinExistence type="predicted"/>
<dbReference type="EMBL" id="JAMCCK010000005">
    <property type="protein sequence ID" value="MCL3992496.1"/>
    <property type="molecule type" value="Genomic_DNA"/>
</dbReference>
<evidence type="ECO:0000256" key="1">
    <source>
        <dbReference type="ARBA" id="ARBA00022737"/>
    </source>
</evidence>
<name>A0ABT0NMA6_9ACTN</name>
<dbReference type="PANTHER" id="PTHR43855:SF1">
    <property type="entry name" value="THIOSULFATE SULFURTRANSFERASE"/>
    <property type="match status" value="1"/>
</dbReference>
<dbReference type="InterPro" id="IPR036873">
    <property type="entry name" value="Rhodanese-like_dom_sf"/>
</dbReference>
<dbReference type="CDD" id="cd01449">
    <property type="entry name" value="TST_Repeat_2"/>
    <property type="match status" value="1"/>
</dbReference>
<accession>A0ABT0NMA6</accession>
<comment type="catalytic activity">
    <reaction evidence="2">
        <text>thiosulfate + hydrogen cyanide = thiocyanate + sulfite + 2 H(+)</text>
        <dbReference type="Rhea" id="RHEA:16881"/>
        <dbReference type="ChEBI" id="CHEBI:15378"/>
        <dbReference type="ChEBI" id="CHEBI:17359"/>
        <dbReference type="ChEBI" id="CHEBI:18022"/>
        <dbReference type="ChEBI" id="CHEBI:18407"/>
        <dbReference type="ChEBI" id="CHEBI:33542"/>
        <dbReference type="EC" id="2.8.1.1"/>
    </reaction>
</comment>
<dbReference type="InterPro" id="IPR051126">
    <property type="entry name" value="Thiosulfate_sulfurtransferase"/>
</dbReference>
<dbReference type="SMART" id="SM00450">
    <property type="entry name" value="RHOD"/>
    <property type="match status" value="2"/>
</dbReference>
<dbReference type="PROSITE" id="PS50206">
    <property type="entry name" value="RHODANESE_3"/>
    <property type="match status" value="2"/>
</dbReference>
<gene>
    <name evidence="5" type="ORF">M4438_02945</name>
</gene>
<dbReference type="PANTHER" id="PTHR43855">
    <property type="entry name" value="THIOSULFATE SULFURTRANSFERASE"/>
    <property type="match status" value="1"/>
</dbReference>
<feature type="domain" description="Rhodanese" evidence="4">
    <location>
        <begin position="18"/>
        <end position="124"/>
    </location>
</feature>
<dbReference type="InterPro" id="IPR001307">
    <property type="entry name" value="Thiosulphate_STrfase_CS"/>
</dbReference>
<dbReference type="Proteomes" id="UP001202052">
    <property type="component" value="Unassembled WGS sequence"/>
</dbReference>
<sequence>MSRESALVTGDWAERRLGTGGTVFVETANDDTDYRKGHPPGAVFINWSEFQDDVRLGVIGREAFEELMRAKGIADDDTVVLYSANANLLAALAYWYFTLYGHRSVRLLDGGRAKWEAQGRPLTAEPVRRPPAPYRAAGPDPSVRALRDDVLAAIGTHTLLDVRSPEEYAGRTFAPGFAGAAFAPGNNPHEVAQRPGHVPGAVNLPWDTAVNADGTFRSDEELRRAYAGAAPERGVITYCWVGARSAHTWFVLRELLDRPDVRNYDGSWAEYGSLVGVPVERGDGPA</sequence>
<dbReference type="RefSeq" id="WP_249457040.1">
    <property type="nucleotide sequence ID" value="NZ_JAMCCK010000005.1"/>
</dbReference>
<evidence type="ECO:0000256" key="2">
    <source>
        <dbReference type="ARBA" id="ARBA00047549"/>
    </source>
</evidence>
<organism evidence="5 6">
    <name type="scientific">Streptomyces lavenduligriseus</name>
    <dbReference type="NCBI Taxonomy" id="67315"/>
    <lineage>
        <taxon>Bacteria</taxon>
        <taxon>Bacillati</taxon>
        <taxon>Actinomycetota</taxon>
        <taxon>Actinomycetes</taxon>
        <taxon>Kitasatosporales</taxon>
        <taxon>Streptomycetaceae</taxon>
        <taxon>Streptomyces</taxon>
    </lineage>
</organism>
<evidence type="ECO:0000259" key="4">
    <source>
        <dbReference type="PROSITE" id="PS50206"/>
    </source>
</evidence>
<feature type="domain" description="Rhodanese" evidence="4">
    <location>
        <begin position="153"/>
        <end position="280"/>
    </location>
</feature>
<dbReference type="CDD" id="cd01448">
    <property type="entry name" value="TST_Repeat_1"/>
    <property type="match status" value="1"/>
</dbReference>
<dbReference type="SUPFAM" id="SSF52821">
    <property type="entry name" value="Rhodanese/Cell cycle control phosphatase"/>
    <property type="match status" value="2"/>
</dbReference>